<evidence type="ECO:0000313" key="2">
    <source>
        <dbReference type="EMBL" id="KAK1295048.1"/>
    </source>
</evidence>
<evidence type="ECO:0000313" key="3">
    <source>
        <dbReference type="Proteomes" id="UP001180020"/>
    </source>
</evidence>
<gene>
    <name evidence="2" type="ORF">QJS10_CPA16g00535</name>
</gene>
<name>A0AAV9D0J5_ACOCL</name>
<keyword evidence="3" id="KW-1185">Reference proteome</keyword>
<dbReference type="EMBL" id="JAUJYO010000016">
    <property type="protein sequence ID" value="KAK1295048.1"/>
    <property type="molecule type" value="Genomic_DNA"/>
</dbReference>
<organism evidence="2 3">
    <name type="scientific">Acorus calamus</name>
    <name type="common">Sweet flag</name>
    <dbReference type="NCBI Taxonomy" id="4465"/>
    <lineage>
        <taxon>Eukaryota</taxon>
        <taxon>Viridiplantae</taxon>
        <taxon>Streptophyta</taxon>
        <taxon>Embryophyta</taxon>
        <taxon>Tracheophyta</taxon>
        <taxon>Spermatophyta</taxon>
        <taxon>Magnoliopsida</taxon>
        <taxon>Liliopsida</taxon>
        <taxon>Acoraceae</taxon>
        <taxon>Acorus</taxon>
    </lineage>
</organism>
<evidence type="ECO:0000256" key="1">
    <source>
        <dbReference type="SAM" id="MobiDB-lite"/>
    </source>
</evidence>
<sequence>MGRKRGGREGERERERVVYLVYCYITGDGAARDTKTSRSKKEEEQASQAIDEEGKDAAAWDNRRKNRSKKGRSLRWWSEKEQ</sequence>
<dbReference type="AlphaFoldDB" id="A0AAV9D0J5"/>
<comment type="caution">
    <text evidence="2">The sequence shown here is derived from an EMBL/GenBank/DDBJ whole genome shotgun (WGS) entry which is preliminary data.</text>
</comment>
<feature type="region of interest" description="Disordered" evidence="1">
    <location>
        <begin position="31"/>
        <end position="82"/>
    </location>
</feature>
<protein>
    <submittedName>
        <fullName evidence="2">Uncharacterized protein</fullName>
    </submittedName>
</protein>
<reference evidence="2" key="1">
    <citation type="journal article" date="2023" name="Nat. Commun.">
        <title>Diploid and tetraploid genomes of Acorus and the evolution of monocots.</title>
        <authorList>
            <person name="Ma L."/>
            <person name="Liu K.W."/>
            <person name="Li Z."/>
            <person name="Hsiao Y.Y."/>
            <person name="Qi Y."/>
            <person name="Fu T."/>
            <person name="Tang G.D."/>
            <person name="Zhang D."/>
            <person name="Sun W.H."/>
            <person name="Liu D.K."/>
            <person name="Li Y."/>
            <person name="Chen G.Z."/>
            <person name="Liu X.D."/>
            <person name="Liao X.Y."/>
            <person name="Jiang Y.T."/>
            <person name="Yu X."/>
            <person name="Hao Y."/>
            <person name="Huang J."/>
            <person name="Zhao X.W."/>
            <person name="Ke S."/>
            <person name="Chen Y.Y."/>
            <person name="Wu W.L."/>
            <person name="Hsu J.L."/>
            <person name="Lin Y.F."/>
            <person name="Huang M.D."/>
            <person name="Li C.Y."/>
            <person name="Huang L."/>
            <person name="Wang Z.W."/>
            <person name="Zhao X."/>
            <person name="Zhong W.Y."/>
            <person name="Peng D.H."/>
            <person name="Ahmad S."/>
            <person name="Lan S."/>
            <person name="Zhang J.S."/>
            <person name="Tsai W.C."/>
            <person name="Van de Peer Y."/>
            <person name="Liu Z.J."/>
        </authorList>
    </citation>
    <scope>NUCLEOTIDE SEQUENCE</scope>
    <source>
        <strain evidence="2">CP</strain>
    </source>
</reference>
<reference evidence="2" key="2">
    <citation type="submission" date="2023-06" db="EMBL/GenBank/DDBJ databases">
        <authorList>
            <person name="Ma L."/>
            <person name="Liu K.-W."/>
            <person name="Li Z."/>
            <person name="Hsiao Y.-Y."/>
            <person name="Qi Y."/>
            <person name="Fu T."/>
            <person name="Tang G."/>
            <person name="Zhang D."/>
            <person name="Sun W.-H."/>
            <person name="Liu D.-K."/>
            <person name="Li Y."/>
            <person name="Chen G.-Z."/>
            <person name="Liu X.-D."/>
            <person name="Liao X.-Y."/>
            <person name="Jiang Y.-T."/>
            <person name="Yu X."/>
            <person name="Hao Y."/>
            <person name="Huang J."/>
            <person name="Zhao X.-W."/>
            <person name="Ke S."/>
            <person name="Chen Y.-Y."/>
            <person name="Wu W.-L."/>
            <person name="Hsu J.-L."/>
            <person name="Lin Y.-F."/>
            <person name="Huang M.-D."/>
            <person name="Li C.-Y."/>
            <person name="Huang L."/>
            <person name="Wang Z.-W."/>
            <person name="Zhao X."/>
            <person name="Zhong W.-Y."/>
            <person name="Peng D.-H."/>
            <person name="Ahmad S."/>
            <person name="Lan S."/>
            <person name="Zhang J.-S."/>
            <person name="Tsai W.-C."/>
            <person name="Van De Peer Y."/>
            <person name="Liu Z.-J."/>
        </authorList>
    </citation>
    <scope>NUCLEOTIDE SEQUENCE</scope>
    <source>
        <strain evidence="2">CP</strain>
        <tissue evidence="2">Leaves</tissue>
    </source>
</reference>
<accession>A0AAV9D0J5</accession>
<feature type="compositionally biased region" description="Basic and acidic residues" evidence="1">
    <location>
        <begin position="31"/>
        <end position="44"/>
    </location>
</feature>
<feature type="compositionally biased region" description="Basic residues" evidence="1">
    <location>
        <begin position="64"/>
        <end position="73"/>
    </location>
</feature>
<proteinExistence type="predicted"/>
<dbReference type="Proteomes" id="UP001180020">
    <property type="component" value="Unassembled WGS sequence"/>
</dbReference>